<evidence type="ECO:0008006" key="6">
    <source>
        <dbReference type="Google" id="ProtNLM"/>
    </source>
</evidence>
<keyword evidence="5" id="KW-1185">Reference proteome</keyword>
<dbReference type="CDD" id="cd00093">
    <property type="entry name" value="HTH_XRE"/>
    <property type="match status" value="1"/>
</dbReference>
<keyword evidence="1" id="KW-0175">Coiled coil</keyword>
<dbReference type="SMART" id="SM00530">
    <property type="entry name" value="HTH_XRE"/>
    <property type="match status" value="1"/>
</dbReference>
<evidence type="ECO:0000313" key="5">
    <source>
        <dbReference type="Proteomes" id="UP000030993"/>
    </source>
</evidence>
<feature type="domain" description="HTH merR-type" evidence="2">
    <location>
        <begin position="1"/>
        <end position="20"/>
    </location>
</feature>
<dbReference type="PROSITE" id="PS50943">
    <property type="entry name" value="HTH_CROC1"/>
    <property type="match status" value="1"/>
</dbReference>
<dbReference type="PROSITE" id="PS50937">
    <property type="entry name" value="HTH_MERR_2"/>
    <property type="match status" value="1"/>
</dbReference>
<proteinExistence type="predicted"/>
<feature type="coiled-coil region" evidence="1">
    <location>
        <begin position="69"/>
        <end position="96"/>
    </location>
</feature>
<dbReference type="InterPro" id="IPR001387">
    <property type="entry name" value="Cro/C1-type_HTH"/>
</dbReference>
<dbReference type="GO" id="GO:0003677">
    <property type="term" value="F:DNA binding"/>
    <property type="evidence" value="ECO:0007669"/>
    <property type="project" value="InterPro"/>
</dbReference>
<evidence type="ECO:0000313" key="4">
    <source>
        <dbReference type="EMBL" id="KHM52782.1"/>
    </source>
</evidence>
<dbReference type="Proteomes" id="UP000030993">
    <property type="component" value="Unassembled WGS sequence"/>
</dbReference>
<sequence length="104" mass="12308">MKHLKHFGIILREIREAQDITCVKLAKMTGINVRNIYRWENEDRWPRFHEDVVKICKALKISEEVFYEYNFISQRIQGLEDTVSGLQNRLGTLENKLMSLGIID</sequence>
<protein>
    <recommendedName>
        <fullName evidence="6">HTH cro/C1-type domain-containing protein</fullName>
    </recommendedName>
</protein>
<dbReference type="EMBL" id="JSCE01000054">
    <property type="protein sequence ID" value="KHM52782.1"/>
    <property type="molecule type" value="Genomic_DNA"/>
</dbReference>
<evidence type="ECO:0000259" key="3">
    <source>
        <dbReference type="PROSITE" id="PS50943"/>
    </source>
</evidence>
<feature type="domain" description="HTH cro/C1-type" evidence="3">
    <location>
        <begin position="11"/>
        <end position="66"/>
    </location>
</feature>
<dbReference type="Pfam" id="PF01381">
    <property type="entry name" value="HTH_3"/>
    <property type="match status" value="1"/>
</dbReference>
<comment type="caution">
    <text evidence="4">The sequence shown here is derived from an EMBL/GenBank/DDBJ whole genome shotgun (WGS) entry which is preliminary data.</text>
</comment>
<dbReference type="GO" id="GO:0006355">
    <property type="term" value="P:regulation of DNA-templated transcription"/>
    <property type="evidence" value="ECO:0007669"/>
    <property type="project" value="InterPro"/>
</dbReference>
<dbReference type="SUPFAM" id="SSF47413">
    <property type="entry name" value="lambda repressor-like DNA-binding domains"/>
    <property type="match status" value="1"/>
</dbReference>
<organism evidence="4 5">
    <name type="scientific">Anaerovibrio lipolyticus</name>
    <dbReference type="NCBI Taxonomy" id="82374"/>
    <lineage>
        <taxon>Bacteria</taxon>
        <taxon>Bacillati</taxon>
        <taxon>Bacillota</taxon>
        <taxon>Negativicutes</taxon>
        <taxon>Selenomonadales</taxon>
        <taxon>Selenomonadaceae</taxon>
        <taxon>Anaerovibrio</taxon>
    </lineage>
</organism>
<evidence type="ECO:0000256" key="1">
    <source>
        <dbReference type="SAM" id="Coils"/>
    </source>
</evidence>
<reference evidence="4 5" key="1">
    <citation type="journal article" date="2013" name="PLoS ONE">
        <title>Identification and characterization of three novel lipases belonging to families II and V from Anaerovibrio lipolyticus 5ST.</title>
        <authorList>
            <person name="Prive F."/>
            <person name="Kaderbhai N.N."/>
            <person name="Girdwood S."/>
            <person name="Worgan H.J."/>
            <person name="Pinloche E."/>
            <person name="Scollan N.D."/>
            <person name="Huws S.A."/>
            <person name="Newbold C.J."/>
        </authorList>
    </citation>
    <scope>NUCLEOTIDE SEQUENCE [LARGE SCALE GENOMIC DNA]</scope>
    <source>
        <strain evidence="4 5">5S</strain>
    </source>
</reference>
<name>A0A0B2K3Z0_9FIRM</name>
<dbReference type="RefSeq" id="WP_039206186.1">
    <property type="nucleotide sequence ID" value="NZ_JSCE01000054.1"/>
</dbReference>
<accession>A0A0B2K3Z0</accession>
<dbReference type="AlphaFoldDB" id="A0A0B2K3Z0"/>
<dbReference type="STRING" id="82374.NZ47_02795"/>
<dbReference type="Gene3D" id="1.10.260.40">
    <property type="entry name" value="lambda repressor-like DNA-binding domains"/>
    <property type="match status" value="1"/>
</dbReference>
<dbReference type="InterPro" id="IPR010982">
    <property type="entry name" value="Lambda_DNA-bd_dom_sf"/>
</dbReference>
<dbReference type="InterPro" id="IPR000551">
    <property type="entry name" value="MerR-type_HTH_dom"/>
</dbReference>
<gene>
    <name evidence="4" type="ORF">NZ47_02795</name>
</gene>
<evidence type="ECO:0000259" key="2">
    <source>
        <dbReference type="PROSITE" id="PS50937"/>
    </source>
</evidence>